<keyword evidence="3" id="KW-1185">Reference proteome</keyword>
<feature type="region of interest" description="Disordered" evidence="1">
    <location>
        <begin position="1"/>
        <end position="42"/>
    </location>
</feature>
<dbReference type="RefSeq" id="WP_165303199.1">
    <property type="nucleotide sequence ID" value="NZ_JAAKZZ010000789.1"/>
</dbReference>
<accession>A0A6G4X9N4</accession>
<evidence type="ECO:0000256" key="1">
    <source>
        <dbReference type="SAM" id="MobiDB-lite"/>
    </source>
</evidence>
<sequence length="160" mass="17105">DGGRAERARAAPEPGRYQLRAADSGLCASQRRGSDSGRLHPAPCERAFPVHRLQRAGGGAWFLKSERPGSGPPGCLGVQRARTEAGAPLEDGRCGDRGAAERFTLEPVTEPERGYRLRPVHTRLCAGFPQGADRTGQLAQVPCERAGAGQVFLLDPVRPE</sequence>
<dbReference type="AlphaFoldDB" id="A0A6G4X9N4"/>
<reference evidence="2 3" key="1">
    <citation type="submission" date="2020-02" db="EMBL/GenBank/DDBJ databases">
        <title>Whole-genome analyses of novel actinobacteria.</title>
        <authorList>
            <person name="Sahin N."/>
            <person name="Tatar D."/>
        </authorList>
    </citation>
    <scope>NUCLEOTIDE SEQUENCE [LARGE SCALE GENOMIC DNA]</scope>
    <source>
        <strain evidence="2 3">SB3404</strain>
    </source>
</reference>
<evidence type="ECO:0008006" key="4">
    <source>
        <dbReference type="Google" id="ProtNLM"/>
    </source>
</evidence>
<dbReference type="SUPFAM" id="SSF50370">
    <property type="entry name" value="Ricin B-like lectins"/>
    <property type="match status" value="1"/>
</dbReference>
<proteinExistence type="predicted"/>
<gene>
    <name evidence="2" type="ORF">G5C65_35625</name>
</gene>
<dbReference type="InterPro" id="IPR035992">
    <property type="entry name" value="Ricin_B-like_lectins"/>
</dbReference>
<comment type="caution">
    <text evidence="2">The sequence shown here is derived from an EMBL/GenBank/DDBJ whole genome shotgun (WGS) entry which is preliminary data.</text>
</comment>
<evidence type="ECO:0000313" key="3">
    <source>
        <dbReference type="Proteomes" id="UP000477722"/>
    </source>
</evidence>
<dbReference type="EMBL" id="JAAKZZ010000789">
    <property type="protein sequence ID" value="NGO73570.1"/>
    <property type="molecule type" value="Genomic_DNA"/>
</dbReference>
<organism evidence="2 3">
    <name type="scientific">Streptomyces boncukensis</name>
    <dbReference type="NCBI Taxonomy" id="2711219"/>
    <lineage>
        <taxon>Bacteria</taxon>
        <taxon>Bacillati</taxon>
        <taxon>Actinomycetota</taxon>
        <taxon>Actinomycetes</taxon>
        <taxon>Kitasatosporales</taxon>
        <taxon>Streptomycetaceae</taxon>
        <taxon>Streptomyces</taxon>
    </lineage>
</organism>
<name>A0A6G4X9N4_9ACTN</name>
<evidence type="ECO:0000313" key="2">
    <source>
        <dbReference type="EMBL" id="NGO73570.1"/>
    </source>
</evidence>
<protein>
    <recommendedName>
        <fullName evidence="4">Ricin B lectin domain-containing protein</fullName>
    </recommendedName>
</protein>
<feature type="compositionally biased region" description="Basic and acidic residues" evidence="1">
    <location>
        <begin position="1"/>
        <end position="10"/>
    </location>
</feature>
<feature type="non-terminal residue" evidence="2">
    <location>
        <position position="1"/>
    </location>
</feature>
<dbReference type="Gene3D" id="2.80.10.50">
    <property type="match status" value="1"/>
</dbReference>
<dbReference type="CDD" id="cd00161">
    <property type="entry name" value="beta-trefoil_Ricin-like"/>
    <property type="match status" value="1"/>
</dbReference>
<dbReference type="Proteomes" id="UP000477722">
    <property type="component" value="Unassembled WGS sequence"/>
</dbReference>